<evidence type="ECO:0000256" key="2">
    <source>
        <dbReference type="SAM" id="SignalP"/>
    </source>
</evidence>
<evidence type="ECO:0000313" key="4">
    <source>
        <dbReference type="EMBL" id="KAG0464286.1"/>
    </source>
</evidence>
<feature type="region of interest" description="Disordered" evidence="1">
    <location>
        <begin position="99"/>
        <end position="118"/>
    </location>
</feature>
<feature type="signal peptide" evidence="2">
    <location>
        <begin position="1"/>
        <end position="25"/>
    </location>
</feature>
<feature type="domain" description="Vicilin N-terminal" evidence="3">
    <location>
        <begin position="30"/>
        <end position="106"/>
    </location>
</feature>
<name>A0A835Q142_VANPL</name>
<evidence type="ECO:0000256" key="1">
    <source>
        <dbReference type="SAM" id="MobiDB-lite"/>
    </source>
</evidence>
<organism evidence="4 5">
    <name type="scientific">Vanilla planifolia</name>
    <name type="common">Vanilla</name>
    <dbReference type="NCBI Taxonomy" id="51239"/>
    <lineage>
        <taxon>Eukaryota</taxon>
        <taxon>Viridiplantae</taxon>
        <taxon>Streptophyta</taxon>
        <taxon>Embryophyta</taxon>
        <taxon>Tracheophyta</taxon>
        <taxon>Spermatophyta</taxon>
        <taxon>Magnoliopsida</taxon>
        <taxon>Liliopsida</taxon>
        <taxon>Asparagales</taxon>
        <taxon>Orchidaceae</taxon>
        <taxon>Vanilloideae</taxon>
        <taxon>Vanilleae</taxon>
        <taxon>Vanilla</taxon>
    </lineage>
</organism>
<keyword evidence="5" id="KW-1185">Reference proteome</keyword>
<dbReference type="Proteomes" id="UP000636800">
    <property type="component" value="Chromosome 10"/>
</dbReference>
<dbReference type="OrthoDB" id="994207at2759"/>
<proteinExistence type="predicted"/>
<reference evidence="4 5" key="1">
    <citation type="journal article" date="2020" name="Nat. Food">
        <title>A phased Vanilla planifolia genome enables genetic improvement of flavour and production.</title>
        <authorList>
            <person name="Hasing T."/>
            <person name="Tang H."/>
            <person name="Brym M."/>
            <person name="Khazi F."/>
            <person name="Huang T."/>
            <person name="Chambers A.H."/>
        </authorList>
    </citation>
    <scope>NUCLEOTIDE SEQUENCE [LARGE SCALE GENOMIC DNA]</scope>
    <source>
        <tissue evidence="4">Leaf</tissue>
    </source>
</reference>
<dbReference type="AlphaFoldDB" id="A0A835Q142"/>
<comment type="caution">
    <text evidence="4">The sequence shown here is derived from an EMBL/GenBank/DDBJ whole genome shotgun (WGS) entry which is preliminary data.</text>
</comment>
<protein>
    <recommendedName>
        <fullName evidence="3">Vicilin N-terminal domain-containing protein</fullName>
    </recommendedName>
</protein>
<sequence>MASRLCLCILFVLFIFPLLLSSTAADDSGSLEQCRRSCMKGDPSQRMQCEQSCEQRFGQGRSTPEEELHRCRLQCKKQEHDPFRMQQCESECEERFKKEKERQGGGKQGTDHVDNKRQGEKLEQCRRECQRMAGGDPQRVKYCEVQCEEKYGGKGGMEDVSFWSREEAEKEFWECVGGCQRERGEEEKGKCQSRCLEKMMEGWKGGERGFAAALAAVAAAAVV</sequence>
<dbReference type="InterPro" id="IPR006792">
    <property type="entry name" value="Vicilin_N"/>
</dbReference>
<gene>
    <name evidence="4" type="ORF">HPP92_020355</name>
</gene>
<keyword evidence="2" id="KW-0732">Signal</keyword>
<dbReference type="EMBL" id="JADCNL010000010">
    <property type="protein sequence ID" value="KAG0464286.1"/>
    <property type="molecule type" value="Genomic_DNA"/>
</dbReference>
<dbReference type="Gene3D" id="6.10.250.1700">
    <property type="match status" value="2"/>
</dbReference>
<evidence type="ECO:0000259" key="3">
    <source>
        <dbReference type="Pfam" id="PF04702"/>
    </source>
</evidence>
<feature type="chain" id="PRO_5032923260" description="Vicilin N-terminal domain-containing protein" evidence="2">
    <location>
        <begin position="26"/>
        <end position="223"/>
    </location>
</feature>
<accession>A0A835Q142</accession>
<dbReference type="Pfam" id="PF04702">
    <property type="entry name" value="Vicilin_N"/>
    <property type="match status" value="1"/>
</dbReference>
<evidence type="ECO:0000313" key="5">
    <source>
        <dbReference type="Proteomes" id="UP000636800"/>
    </source>
</evidence>